<dbReference type="EMBL" id="LSRS01000001">
    <property type="protein sequence ID" value="KAF1086343.1"/>
    <property type="molecule type" value="Genomic_DNA"/>
</dbReference>
<dbReference type="OrthoDB" id="6706702at2"/>
<protein>
    <submittedName>
        <fullName evidence="5">VRR-NUC domain protein</fullName>
    </submittedName>
</protein>
<dbReference type="RefSeq" id="WP_161820513.1">
    <property type="nucleotide sequence ID" value="NZ_LSRS01000001.1"/>
</dbReference>
<comment type="caution">
    <text evidence="5">The sequence shown here is derived from an EMBL/GenBank/DDBJ whole genome shotgun (WGS) entry which is preliminary data.</text>
</comment>
<dbReference type="InterPro" id="IPR014883">
    <property type="entry name" value="VRR_NUC"/>
</dbReference>
<evidence type="ECO:0000313" key="6">
    <source>
        <dbReference type="Proteomes" id="UP000798488"/>
    </source>
</evidence>
<reference evidence="5" key="1">
    <citation type="submission" date="2016-02" db="EMBL/GenBank/DDBJ databases">
        <title>Draft Genome Sequence of Sporotomaculum syntrophicum Strain FB, a Syntrophic Benzoate Degrader.</title>
        <authorList>
            <person name="Nobu M.K."/>
            <person name="Narihiro T."/>
            <person name="Qiu Y.-L."/>
            <person name="Ohashi A."/>
            <person name="Liu W.-T."/>
            <person name="Yuji S."/>
        </authorList>
    </citation>
    <scope>NUCLEOTIDE SEQUENCE</scope>
    <source>
        <strain evidence="5">FB</strain>
    </source>
</reference>
<proteinExistence type="predicted"/>
<sequence length="95" mass="10561">MTEKELELMLVKEVKRRGGRAYKFISPGINGVPDRLVLLPYGRAGFVEVKAPGKKMRLNQIKRKKELESLGFLVYCLDDPEEIGGVVDGIAGKTV</sequence>
<evidence type="ECO:0000259" key="4">
    <source>
        <dbReference type="SMART" id="SM00990"/>
    </source>
</evidence>
<dbReference type="SMART" id="SM00990">
    <property type="entry name" value="VRR_NUC"/>
    <property type="match status" value="1"/>
</dbReference>
<organism evidence="5 6">
    <name type="scientific">Sporotomaculum syntrophicum</name>
    <dbReference type="NCBI Taxonomy" id="182264"/>
    <lineage>
        <taxon>Bacteria</taxon>
        <taxon>Bacillati</taxon>
        <taxon>Bacillota</taxon>
        <taxon>Clostridia</taxon>
        <taxon>Eubacteriales</taxon>
        <taxon>Desulfallaceae</taxon>
        <taxon>Sporotomaculum</taxon>
    </lineage>
</organism>
<keyword evidence="2" id="KW-0540">Nuclease</keyword>
<dbReference type="GO" id="GO:0016788">
    <property type="term" value="F:hydrolase activity, acting on ester bonds"/>
    <property type="evidence" value="ECO:0007669"/>
    <property type="project" value="InterPro"/>
</dbReference>
<dbReference type="Proteomes" id="UP000798488">
    <property type="component" value="Unassembled WGS sequence"/>
</dbReference>
<feature type="domain" description="VRR-NUC" evidence="4">
    <location>
        <begin position="1"/>
        <end position="81"/>
    </location>
</feature>
<comment type="cofactor">
    <cofactor evidence="1">
        <name>Mg(2+)</name>
        <dbReference type="ChEBI" id="CHEBI:18420"/>
    </cofactor>
</comment>
<keyword evidence="3" id="KW-0378">Hydrolase</keyword>
<evidence type="ECO:0000313" key="5">
    <source>
        <dbReference type="EMBL" id="KAF1086343.1"/>
    </source>
</evidence>
<evidence type="ECO:0000256" key="2">
    <source>
        <dbReference type="ARBA" id="ARBA00022722"/>
    </source>
</evidence>
<evidence type="ECO:0000256" key="1">
    <source>
        <dbReference type="ARBA" id="ARBA00001946"/>
    </source>
</evidence>
<gene>
    <name evidence="5" type="ORF">SPSYN_00061</name>
</gene>
<dbReference type="Gene3D" id="3.40.1350.10">
    <property type="match status" value="1"/>
</dbReference>
<dbReference type="GO" id="GO:0003676">
    <property type="term" value="F:nucleic acid binding"/>
    <property type="evidence" value="ECO:0007669"/>
    <property type="project" value="InterPro"/>
</dbReference>
<dbReference type="InterPro" id="IPR011856">
    <property type="entry name" value="tRNA_endonuc-like_dom_sf"/>
</dbReference>
<accession>A0A9D2WSL5</accession>
<name>A0A9D2WSL5_9FIRM</name>
<keyword evidence="6" id="KW-1185">Reference proteome</keyword>
<dbReference type="GO" id="GO:0004518">
    <property type="term" value="F:nuclease activity"/>
    <property type="evidence" value="ECO:0007669"/>
    <property type="project" value="UniProtKB-KW"/>
</dbReference>
<dbReference type="AlphaFoldDB" id="A0A9D2WSL5"/>
<evidence type="ECO:0000256" key="3">
    <source>
        <dbReference type="ARBA" id="ARBA00022801"/>
    </source>
</evidence>